<dbReference type="PANTHER" id="PTHR43414:SF1">
    <property type="entry name" value="PEPTIDE PERMEASE"/>
    <property type="match status" value="1"/>
</dbReference>
<comment type="caution">
    <text evidence="9">The sequence shown here is derived from an EMBL/GenBank/DDBJ whole genome shotgun (WGS) entry which is preliminary data.</text>
</comment>
<dbReference type="InterPro" id="IPR020846">
    <property type="entry name" value="MFS_dom"/>
</dbReference>
<dbReference type="STRING" id="351679.A9255_10605"/>
<keyword evidence="4 7" id="KW-0812">Transmembrane</keyword>
<comment type="subcellular location">
    <subcellularLocation>
        <location evidence="1">Cell membrane</location>
        <topology evidence="1">Multi-pass membrane protein</topology>
    </subcellularLocation>
</comment>
<keyword evidence="2" id="KW-0813">Transport</keyword>
<keyword evidence="3" id="KW-1003">Cell membrane</keyword>
<evidence type="ECO:0000259" key="8">
    <source>
        <dbReference type="PROSITE" id="PS50850"/>
    </source>
</evidence>
<name>A0A2G0Q9X6_XENHO</name>
<evidence type="ECO:0000256" key="3">
    <source>
        <dbReference type="ARBA" id="ARBA00022475"/>
    </source>
</evidence>
<sequence>MTVILVTNAVTVLIAQVYLVPLLTNTPLDKRITFGAIIFTVSQILFWCNDTTSGLWWGLVTIVFSIAEAILLPNLSILLDRLAPERYRGAYLGASTLAVLGLSLGPFVGGALLEWRGKGVFIVMALLCLGIAVLMLINKFKINLRLDK</sequence>
<dbReference type="GO" id="GO:0005886">
    <property type="term" value="C:plasma membrane"/>
    <property type="evidence" value="ECO:0007669"/>
    <property type="project" value="UniProtKB-SubCell"/>
</dbReference>
<accession>A0A2G0Q9X6</accession>
<protein>
    <submittedName>
        <fullName evidence="9">MFS transporter</fullName>
    </submittedName>
</protein>
<dbReference type="EMBL" id="NJAI01000002">
    <property type="protein sequence ID" value="PHM56034.1"/>
    <property type="molecule type" value="Genomic_DNA"/>
</dbReference>
<dbReference type="PROSITE" id="PS50850">
    <property type="entry name" value="MFS"/>
    <property type="match status" value="1"/>
</dbReference>
<evidence type="ECO:0000256" key="5">
    <source>
        <dbReference type="ARBA" id="ARBA00022989"/>
    </source>
</evidence>
<dbReference type="PANTHER" id="PTHR43414">
    <property type="entry name" value="MULTIDRUG RESISTANCE PROTEIN MDTG"/>
    <property type="match status" value="1"/>
</dbReference>
<organism evidence="9 10">
    <name type="scientific">Xenorhabdus hominickii</name>
    <dbReference type="NCBI Taxonomy" id="351679"/>
    <lineage>
        <taxon>Bacteria</taxon>
        <taxon>Pseudomonadati</taxon>
        <taxon>Pseudomonadota</taxon>
        <taxon>Gammaproteobacteria</taxon>
        <taxon>Enterobacterales</taxon>
        <taxon>Morganellaceae</taxon>
        <taxon>Xenorhabdus</taxon>
    </lineage>
</organism>
<feature type="transmembrane region" description="Helical" evidence="7">
    <location>
        <begin position="91"/>
        <end position="113"/>
    </location>
</feature>
<dbReference type="Pfam" id="PF07690">
    <property type="entry name" value="MFS_1"/>
    <property type="match status" value="1"/>
</dbReference>
<reference evidence="9 10" key="1">
    <citation type="journal article" date="2017" name="Nat. Microbiol.">
        <title>Natural product diversity associated with the nematode symbionts Photorhabdus and Xenorhabdus.</title>
        <authorList>
            <person name="Tobias N.J."/>
            <person name="Wolff H."/>
            <person name="Djahanschiri B."/>
            <person name="Grundmann F."/>
            <person name="Kronenwerth M."/>
            <person name="Shi Y.M."/>
            <person name="Simonyi S."/>
            <person name="Grun P."/>
            <person name="Shapiro-Ilan D."/>
            <person name="Pidot S.J."/>
            <person name="Stinear T.P."/>
            <person name="Ebersberger I."/>
            <person name="Bode H.B."/>
        </authorList>
    </citation>
    <scope>NUCLEOTIDE SEQUENCE [LARGE SCALE GENOMIC DNA]</scope>
    <source>
        <strain evidence="9 10">DSM 17903</strain>
    </source>
</reference>
<dbReference type="AlphaFoldDB" id="A0A2G0Q9X6"/>
<dbReference type="OrthoDB" id="3237211at2"/>
<evidence type="ECO:0000256" key="1">
    <source>
        <dbReference type="ARBA" id="ARBA00004651"/>
    </source>
</evidence>
<evidence type="ECO:0000256" key="7">
    <source>
        <dbReference type="SAM" id="Phobius"/>
    </source>
</evidence>
<dbReference type="GO" id="GO:0022857">
    <property type="term" value="F:transmembrane transporter activity"/>
    <property type="evidence" value="ECO:0007669"/>
    <property type="project" value="InterPro"/>
</dbReference>
<dbReference type="InterPro" id="IPR036259">
    <property type="entry name" value="MFS_trans_sf"/>
</dbReference>
<gene>
    <name evidence="9" type="ORF">Xhom_01499</name>
</gene>
<keyword evidence="5 7" id="KW-1133">Transmembrane helix</keyword>
<feature type="transmembrane region" description="Helical" evidence="7">
    <location>
        <begin position="6"/>
        <end position="25"/>
    </location>
</feature>
<dbReference type="Proteomes" id="UP000225433">
    <property type="component" value="Unassembled WGS sequence"/>
</dbReference>
<feature type="transmembrane region" description="Helical" evidence="7">
    <location>
        <begin position="55"/>
        <end position="79"/>
    </location>
</feature>
<evidence type="ECO:0000313" key="9">
    <source>
        <dbReference type="EMBL" id="PHM56034.1"/>
    </source>
</evidence>
<evidence type="ECO:0000313" key="10">
    <source>
        <dbReference type="Proteomes" id="UP000225433"/>
    </source>
</evidence>
<dbReference type="Gene3D" id="1.20.1250.20">
    <property type="entry name" value="MFS general substrate transporter like domains"/>
    <property type="match status" value="1"/>
</dbReference>
<dbReference type="InterPro" id="IPR011701">
    <property type="entry name" value="MFS"/>
</dbReference>
<feature type="domain" description="Major facilitator superfamily (MFS) profile" evidence="8">
    <location>
        <begin position="1"/>
        <end position="148"/>
    </location>
</feature>
<keyword evidence="6 7" id="KW-0472">Membrane</keyword>
<evidence type="ECO:0000256" key="4">
    <source>
        <dbReference type="ARBA" id="ARBA00022692"/>
    </source>
</evidence>
<dbReference type="RefSeq" id="WP_071933871.1">
    <property type="nucleotide sequence ID" value="NZ_CAWNQJ010000046.1"/>
</dbReference>
<evidence type="ECO:0000256" key="2">
    <source>
        <dbReference type="ARBA" id="ARBA00022448"/>
    </source>
</evidence>
<feature type="transmembrane region" description="Helical" evidence="7">
    <location>
        <begin position="119"/>
        <end position="138"/>
    </location>
</feature>
<proteinExistence type="predicted"/>
<dbReference type="SUPFAM" id="SSF103473">
    <property type="entry name" value="MFS general substrate transporter"/>
    <property type="match status" value="1"/>
</dbReference>
<evidence type="ECO:0000256" key="6">
    <source>
        <dbReference type="ARBA" id="ARBA00023136"/>
    </source>
</evidence>